<dbReference type="InterPro" id="IPR033403">
    <property type="entry name" value="DUF5110"/>
</dbReference>
<dbReference type="GO" id="GO:0090599">
    <property type="term" value="F:alpha-glucosidase activity"/>
    <property type="evidence" value="ECO:0007669"/>
    <property type="project" value="TreeGrafter"/>
</dbReference>
<evidence type="ECO:0000259" key="12">
    <source>
        <dbReference type="Pfam" id="PF01055"/>
    </source>
</evidence>
<dbReference type="Pfam" id="PF13802">
    <property type="entry name" value="Gal_mutarotas_2"/>
    <property type="match status" value="1"/>
</dbReference>
<evidence type="ECO:0000256" key="10">
    <source>
        <dbReference type="RuleBase" id="RU361185"/>
    </source>
</evidence>
<dbReference type="OrthoDB" id="1334205at2759"/>
<sequence>MKTSFSGIILVLLIQLGFVLSYKEYLFKTCSSSGFCHRNREFARNVQRATNFVPQYAIDPKSVEVDPELYVIKGQVLKHLAQLGKSVQLPFELTLLDKNNVRFQIFEDRSTAQPKNALVNTARYNETTKWSFKTDQVTIERVKDEKVIKDENHVSFQFGKDGKYRAELSYSPVRLVIYAGDEAQLVMNDNNFLNYEHFRTENENSKHLSPYESDFDMFSESFKETRHDKIPMGPESISSDFTFKGFKHVYGIPEHADSFNLKDTTGSDLPYRLFNVDIFEYVPNSRMPMYGSIPFLLASKPGVSVGLFWINSADTFIDINKKHEKDTSTHWMSENGVLDVVLTVGERPEDINESYGSLTGYVQLPPLFSLGYHQCRWNYNDEKDVLNINSLFDEHQIPYDVIWLDVDYADSRKYFTWQPEKFPDPEGMLKELDITGRNLVLIIDTHLKTGYSLSDTIREKEITIKDSENKTFVGQCWPGEAVWLDSMNPASQEFWDEQHALSDENTFMGRFSTNFYIWNDMNEPSIFDGIETTSLKSNLHYGNWEHRSVHNVFGLTFHEATYKALVKRLESTERQRPFILTRSFYAGSQRTAAMWTGDNMSKWEYLKASIPMVLTLGVSGMPFAGADVGGFFGDPSKELLTRWYQTGIWYPFFRAHAHIDSRRREPWVPGGSYTSIIRDAIRLRYALLPMWYTSFFESSQTGVPVLKPTFYDNLNNIESYDIEDQFYLGNSGILVKPVTDEGASSTEIYLPDEQIYYDFTGGCISNRSYQLTEPGFITKDVLLADIPMLLKGGSIVAAKNRYRRSSHLMANDPYTLTVALDKDGDASGRLYVDDGSSFNYERGEYLYLNFTANKTSIASTAENNSAFAESLGNIKVEKLQLLGRRDITEAKAECDGETWNLSFKTEGANTIVTNPKLPVNKNWTVHLQSDGSSQSAEEEDKPKGALSSGLLVSVGAILASSAAALKYFSIL</sequence>
<feature type="domain" description="Glycosyl hydrolase family 31 C-terminal" evidence="15">
    <location>
        <begin position="702"/>
        <end position="796"/>
    </location>
</feature>
<dbReference type="HOGENOM" id="CLU_000631_7_0_1"/>
<dbReference type="EMBL" id="FO082046">
    <property type="protein sequence ID" value="CCE86834.1"/>
    <property type="molecule type" value="Genomic_DNA"/>
</dbReference>
<dbReference type="CDD" id="cd14752">
    <property type="entry name" value="GH31_N"/>
    <property type="match status" value="1"/>
</dbReference>
<dbReference type="Proteomes" id="UP000005222">
    <property type="component" value="Chromosome N"/>
</dbReference>
<dbReference type="SUPFAM" id="SSF74650">
    <property type="entry name" value="Galactose mutarotase-like"/>
    <property type="match status" value="1"/>
</dbReference>
<reference evidence="16 17" key="1">
    <citation type="journal article" date="2012" name="G3 (Bethesda)">
        <title>Pichia sorbitophila, an interspecies yeast hybrid reveals early steps of genome resolution following polyploidization.</title>
        <authorList>
            <person name="Leh Louis V."/>
            <person name="Despons L."/>
            <person name="Friedrich A."/>
            <person name="Martin T."/>
            <person name="Durrens P."/>
            <person name="Casaregola S."/>
            <person name="Neuveglise C."/>
            <person name="Fairhead C."/>
            <person name="Marck C."/>
            <person name="Cruz J.A."/>
            <person name="Straub M.L."/>
            <person name="Kugler V."/>
            <person name="Sacerdot C."/>
            <person name="Uzunov Z."/>
            <person name="Thierry A."/>
            <person name="Weiss S."/>
            <person name="Bleykasten C."/>
            <person name="De Montigny J."/>
            <person name="Jacques N."/>
            <person name="Jung P."/>
            <person name="Lemaire M."/>
            <person name="Mallet S."/>
            <person name="Morel G."/>
            <person name="Richard G.F."/>
            <person name="Sarkar A."/>
            <person name="Savel G."/>
            <person name="Schacherer J."/>
            <person name="Seret M.L."/>
            <person name="Talla E."/>
            <person name="Samson G."/>
            <person name="Jubin C."/>
            <person name="Poulain J."/>
            <person name="Vacherie B."/>
            <person name="Barbe V."/>
            <person name="Pelletier E."/>
            <person name="Sherman D.J."/>
            <person name="Westhof E."/>
            <person name="Weissenbach J."/>
            <person name="Baret P.V."/>
            <person name="Wincker P."/>
            <person name="Gaillardin C."/>
            <person name="Dujon B."/>
            <person name="Souciet J.L."/>
        </authorList>
    </citation>
    <scope>NUCLEOTIDE SEQUENCE [LARGE SCALE GENOMIC DNA]</scope>
    <source>
        <strain evidence="17">ATCC MYA-4447 / BCRC 22081 / CBS 7064 / NBRC 10061 / NRRL Y-12695</strain>
    </source>
</reference>
<dbReference type="PANTHER" id="PTHR22762:SF54">
    <property type="entry name" value="BCDNA.GH04962"/>
    <property type="match status" value="1"/>
</dbReference>
<evidence type="ECO:0000256" key="4">
    <source>
        <dbReference type="ARBA" id="ARBA00022729"/>
    </source>
</evidence>
<evidence type="ECO:0000256" key="7">
    <source>
        <dbReference type="ARBA" id="ARBA00023180"/>
    </source>
</evidence>
<dbReference type="CDD" id="cd06603">
    <property type="entry name" value="GH31_GANC_GANAB_alpha"/>
    <property type="match status" value="1"/>
</dbReference>
<dbReference type="SUPFAM" id="SSF51445">
    <property type="entry name" value="(Trans)glycosidases"/>
    <property type="match status" value="1"/>
</dbReference>
<dbReference type="STRING" id="559304.G8Y1Y1"/>
<evidence type="ECO:0000259" key="15">
    <source>
        <dbReference type="Pfam" id="PF21365"/>
    </source>
</evidence>
<evidence type="ECO:0000259" key="14">
    <source>
        <dbReference type="Pfam" id="PF17137"/>
    </source>
</evidence>
<dbReference type="PANTHER" id="PTHR22762">
    <property type="entry name" value="ALPHA-GLUCOSIDASE"/>
    <property type="match status" value="1"/>
</dbReference>
<dbReference type="Gene3D" id="2.60.40.1180">
    <property type="entry name" value="Golgi alpha-mannosidase II"/>
    <property type="match status" value="2"/>
</dbReference>
<accession>G8Y1Y1</accession>
<feature type="signal peptide" evidence="11">
    <location>
        <begin position="1"/>
        <end position="21"/>
    </location>
</feature>
<dbReference type="InterPro" id="IPR017853">
    <property type="entry name" value="GH"/>
</dbReference>
<dbReference type="SUPFAM" id="SSF51011">
    <property type="entry name" value="Glycosyl hydrolase domain"/>
    <property type="match status" value="1"/>
</dbReference>
<evidence type="ECO:0000313" key="17">
    <source>
        <dbReference type="Proteomes" id="UP000005222"/>
    </source>
</evidence>
<evidence type="ECO:0000256" key="5">
    <source>
        <dbReference type="ARBA" id="ARBA00022801"/>
    </source>
</evidence>
<dbReference type="GO" id="GO:0006491">
    <property type="term" value="P:N-glycan processing"/>
    <property type="evidence" value="ECO:0007669"/>
    <property type="project" value="TreeGrafter"/>
</dbReference>
<keyword evidence="5 10" id="KW-0378">Hydrolase</keyword>
<dbReference type="Pfam" id="PF01055">
    <property type="entry name" value="Glyco_hydro_31_2nd"/>
    <property type="match status" value="1"/>
</dbReference>
<evidence type="ECO:0000256" key="8">
    <source>
        <dbReference type="ARBA" id="ARBA00023295"/>
    </source>
</evidence>
<organism evidence="16 17">
    <name type="scientific">Pichia sorbitophila (strain ATCC MYA-4447 / BCRC 22081 / CBS 7064 / NBRC 10061 / NRRL Y-12695)</name>
    <name type="common">Hybrid yeast</name>
    <dbReference type="NCBI Taxonomy" id="559304"/>
    <lineage>
        <taxon>Eukaryota</taxon>
        <taxon>Fungi</taxon>
        <taxon>Dikarya</taxon>
        <taxon>Ascomycota</taxon>
        <taxon>Saccharomycotina</taxon>
        <taxon>Pichiomycetes</taxon>
        <taxon>Debaryomycetaceae</taxon>
        <taxon>Millerozyma</taxon>
    </lineage>
</organism>
<keyword evidence="7" id="KW-0325">Glycoprotein</keyword>
<feature type="domain" description="Glycoside hydrolase family 31 TIM barrel" evidence="12">
    <location>
        <begin position="363"/>
        <end position="693"/>
    </location>
</feature>
<comment type="similarity">
    <text evidence="3 10">Belongs to the glycosyl hydrolase 31 family.</text>
</comment>
<dbReference type="InterPro" id="IPR011013">
    <property type="entry name" value="Gal_mutarotase_sf_dom"/>
</dbReference>
<dbReference type="OMA" id="TVHQPLW"/>
<dbReference type="GO" id="GO:0017177">
    <property type="term" value="C:glucosidase II complex"/>
    <property type="evidence" value="ECO:0007669"/>
    <property type="project" value="TreeGrafter"/>
</dbReference>
<dbReference type="FunCoup" id="G8Y1Y1">
    <property type="interactions" value="1535"/>
</dbReference>
<keyword evidence="17" id="KW-1185">Reference proteome</keyword>
<evidence type="ECO:0000256" key="9">
    <source>
        <dbReference type="ARBA" id="ARBA00042895"/>
    </source>
</evidence>
<dbReference type="eggNOG" id="KOG1066">
    <property type="taxonomic scope" value="Eukaryota"/>
</dbReference>
<dbReference type="InterPro" id="IPR000322">
    <property type="entry name" value="Glyco_hydro_31_TIM"/>
</dbReference>
<evidence type="ECO:0000259" key="13">
    <source>
        <dbReference type="Pfam" id="PF13802"/>
    </source>
</evidence>
<feature type="domain" description="Glycoside hydrolase family 31 N-terminal" evidence="13">
    <location>
        <begin position="90"/>
        <end position="318"/>
    </location>
</feature>
<dbReference type="Pfam" id="PF21365">
    <property type="entry name" value="Glyco_hydro_31_3rd"/>
    <property type="match status" value="1"/>
</dbReference>
<gene>
    <name evidence="16" type="primary">Piso0_005348</name>
    <name evidence="16" type="ORF">GNLVRS01_PISO0N13169g</name>
</gene>
<dbReference type="GO" id="GO:0005975">
    <property type="term" value="P:carbohydrate metabolic process"/>
    <property type="evidence" value="ECO:0007669"/>
    <property type="project" value="InterPro"/>
</dbReference>
<evidence type="ECO:0000256" key="2">
    <source>
        <dbReference type="ARBA" id="ARBA00004833"/>
    </source>
</evidence>
<comment type="subcellular location">
    <subcellularLocation>
        <location evidence="1">Endoplasmic reticulum</location>
    </subcellularLocation>
</comment>
<comment type="pathway">
    <text evidence="2">Glycan metabolism; N-glycan metabolism.</text>
</comment>
<dbReference type="InterPro" id="IPR025887">
    <property type="entry name" value="Glyco_hydro_31_N_dom"/>
</dbReference>
<dbReference type="InParanoid" id="G8Y1Y1"/>
<evidence type="ECO:0000256" key="3">
    <source>
        <dbReference type="ARBA" id="ARBA00007806"/>
    </source>
</evidence>
<keyword evidence="4 11" id="KW-0732">Signal</keyword>
<dbReference type="Gene3D" id="3.20.20.80">
    <property type="entry name" value="Glycosidases"/>
    <property type="match status" value="1"/>
</dbReference>
<dbReference type="AlphaFoldDB" id="G8Y1Y1"/>
<dbReference type="InterPro" id="IPR013780">
    <property type="entry name" value="Glyco_hydro_b"/>
</dbReference>
<dbReference type="InterPro" id="IPR048395">
    <property type="entry name" value="Glyco_hydro_31_C"/>
</dbReference>
<dbReference type="GO" id="GO:0030246">
    <property type="term" value="F:carbohydrate binding"/>
    <property type="evidence" value="ECO:0007669"/>
    <property type="project" value="InterPro"/>
</dbReference>
<name>G8Y1Y1_PICSO</name>
<keyword evidence="6" id="KW-0256">Endoplasmic reticulum</keyword>
<evidence type="ECO:0000256" key="11">
    <source>
        <dbReference type="SAM" id="SignalP"/>
    </source>
</evidence>
<proteinExistence type="inferred from homology"/>
<evidence type="ECO:0000256" key="1">
    <source>
        <dbReference type="ARBA" id="ARBA00004240"/>
    </source>
</evidence>
<evidence type="ECO:0000313" key="16">
    <source>
        <dbReference type="EMBL" id="CCE86834.1"/>
    </source>
</evidence>
<dbReference type="Pfam" id="PF17137">
    <property type="entry name" value="DUF5110"/>
    <property type="match status" value="1"/>
</dbReference>
<protein>
    <recommendedName>
        <fullName evidence="9">Glucosidase II subunit alpha</fullName>
    </recommendedName>
</protein>
<feature type="chain" id="PRO_5003518938" description="Glucosidase II subunit alpha" evidence="11">
    <location>
        <begin position="22"/>
        <end position="971"/>
    </location>
</feature>
<evidence type="ECO:0000256" key="6">
    <source>
        <dbReference type="ARBA" id="ARBA00022824"/>
    </source>
</evidence>
<keyword evidence="8 10" id="KW-0326">Glycosidase</keyword>
<dbReference type="Gene3D" id="2.60.40.1760">
    <property type="entry name" value="glycosyl hydrolase (family 31)"/>
    <property type="match status" value="1"/>
</dbReference>
<feature type="domain" description="DUF5110" evidence="14">
    <location>
        <begin position="814"/>
        <end position="856"/>
    </location>
</feature>